<dbReference type="PANTHER" id="PTHR23112">
    <property type="entry name" value="G PROTEIN-COUPLED RECEPTOR 157-RELATED"/>
    <property type="match status" value="1"/>
</dbReference>
<sequence length="383" mass="42440">MVTPPPDDQVRLLVVLERIGGCLSLCSVIAVFIFFALLPRLRTVPNTFLVFASIANTFSAIAAIIAYDGIRQGQTSPLCQLQGFLFEMFGQSDAWWSLAIAINVLSIFFHDAHLHSLRKWGWLYCLVCYGGPFGIALMCLLVTEPGKSLIYGSAGNWCWISEDWSALRIYTCYMIVWGCLLTSLIIYATIAVRASRTHDEPRHEGASHSRQSSFPSSPGMTAFLISATPNRSPSPSVYNPSVHEALDRPPLDDPLKRAYLRTGVFFTLSVLITWTLTSVHRVHELLYSESPFAFSVVTAIVVPLQGTMTAAVFFSTSWTTLRDGVADLVVTPTQKRARPARQGKSVYSMWRDASPSSNPSSNRRDSWDFLDIGIEDQSARGVV</sequence>
<comment type="subcellular location">
    <subcellularLocation>
        <location evidence="1">Membrane</location>
        <topology evidence="1">Multi-pass membrane protein</topology>
    </subcellularLocation>
</comment>
<feature type="transmembrane region" description="Helical" evidence="6">
    <location>
        <begin position="167"/>
        <end position="192"/>
    </location>
</feature>
<feature type="transmembrane region" description="Helical" evidence="6">
    <location>
        <begin position="48"/>
        <end position="67"/>
    </location>
</feature>
<dbReference type="GO" id="GO:0007166">
    <property type="term" value="P:cell surface receptor signaling pathway"/>
    <property type="evidence" value="ECO:0007669"/>
    <property type="project" value="InterPro"/>
</dbReference>
<evidence type="ECO:0000256" key="3">
    <source>
        <dbReference type="ARBA" id="ARBA00022989"/>
    </source>
</evidence>
<gene>
    <name evidence="8" type="ORF">B0T16DRAFT_358868</name>
</gene>
<dbReference type="AlphaFoldDB" id="A0AA39XX84"/>
<feature type="transmembrane region" description="Helical" evidence="6">
    <location>
        <begin position="12"/>
        <end position="36"/>
    </location>
</feature>
<dbReference type="GO" id="GO:0005886">
    <property type="term" value="C:plasma membrane"/>
    <property type="evidence" value="ECO:0007669"/>
    <property type="project" value="TreeGrafter"/>
</dbReference>
<evidence type="ECO:0000256" key="2">
    <source>
        <dbReference type="ARBA" id="ARBA00022692"/>
    </source>
</evidence>
<name>A0AA39XX84_9PEZI</name>
<evidence type="ECO:0000259" key="7">
    <source>
        <dbReference type="PROSITE" id="PS50261"/>
    </source>
</evidence>
<keyword evidence="3 6" id="KW-1133">Transmembrane helix</keyword>
<accession>A0AA39XX84</accession>
<organism evidence="8 9">
    <name type="scientific">Cercophora newfieldiana</name>
    <dbReference type="NCBI Taxonomy" id="92897"/>
    <lineage>
        <taxon>Eukaryota</taxon>
        <taxon>Fungi</taxon>
        <taxon>Dikarya</taxon>
        <taxon>Ascomycota</taxon>
        <taxon>Pezizomycotina</taxon>
        <taxon>Sordariomycetes</taxon>
        <taxon>Sordariomycetidae</taxon>
        <taxon>Sordariales</taxon>
        <taxon>Lasiosphaeriaceae</taxon>
        <taxon>Cercophora</taxon>
    </lineage>
</organism>
<feature type="transmembrane region" description="Helical" evidence="6">
    <location>
        <begin position="292"/>
        <end position="314"/>
    </location>
</feature>
<proteinExistence type="predicted"/>
<protein>
    <recommendedName>
        <fullName evidence="7">G-protein coupled receptors family 2 profile 2 domain-containing protein</fullName>
    </recommendedName>
</protein>
<feature type="transmembrane region" description="Helical" evidence="6">
    <location>
        <begin position="122"/>
        <end position="143"/>
    </location>
</feature>
<evidence type="ECO:0000256" key="5">
    <source>
        <dbReference type="SAM" id="MobiDB-lite"/>
    </source>
</evidence>
<comment type="caution">
    <text evidence="8">The sequence shown here is derived from an EMBL/GenBank/DDBJ whole genome shotgun (WGS) entry which is preliminary data.</text>
</comment>
<evidence type="ECO:0000256" key="6">
    <source>
        <dbReference type="SAM" id="Phobius"/>
    </source>
</evidence>
<evidence type="ECO:0000313" key="8">
    <source>
        <dbReference type="EMBL" id="KAK0641939.1"/>
    </source>
</evidence>
<feature type="transmembrane region" description="Helical" evidence="6">
    <location>
        <begin position="258"/>
        <end position="280"/>
    </location>
</feature>
<keyword evidence="9" id="KW-1185">Reference proteome</keyword>
<evidence type="ECO:0000313" key="9">
    <source>
        <dbReference type="Proteomes" id="UP001174936"/>
    </source>
</evidence>
<feature type="transmembrane region" description="Helical" evidence="6">
    <location>
        <begin position="94"/>
        <end position="110"/>
    </location>
</feature>
<reference evidence="8" key="1">
    <citation type="submission" date="2023-06" db="EMBL/GenBank/DDBJ databases">
        <title>Genome-scale phylogeny and comparative genomics of the fungal order Sordariales.</title>
        <authorList>
            <consortium name="Lawrence Berkeley National Laboratory"/>
            <person name="Hensen N."/>
            <person name="Bonometti L."/>
            <person name="Westerberg I."/>
            <person name="Brannstrom I.O."/>
            <person name="Guillou S."/>
            <person name="Cros-Aarteil S."/>
            <person name="Calhoun S."/>
            <person name="Haridas S."/>
            <person name="Kuo A."/>
            <person name="Mondo S."/>
            <person name="Pangilinan J."/>
            <person name="Riley R."/>
            <person name="Labutti K."/>
            <person name="Andreopoulos B."/>
            <person name="Lipzen A."/>
            <person name="Chen C."/>
            <person name="Yanf M."/>
            <person name="Daum C."/>
            <person name="Ng V."/>
            <person name="Clum A."/>
            <person name="Steindorff A."/>
            <person name="Ohm R."/>
            <person name="Martin F."/>
            <person name="Silar P."/>
            <person name="Natvig D."/>
            <person name="Lalanne C."/>
            <person name="Gautier V."/>
            <person name="Ament-Velasquez S.L."/>
            <person name="Kruys A."/>
            <person name="Hutchinson M.I."/>
            <person name="Powell A.J."/>
            <person name="Barry K."/>
            <person name="Miller A.N."/>
            <person name="Grigoriev I.V."/>
            <person name="Debuchy R."/>
            <person name="Gladieux P."/>
            <person name="Thoren M.H."/>
            <person name="Johannesson H."/>
        </authorList>
    </citation>
    <scope>NUCLEOTIDE SEQUENCE</scope>
    <source>
        <strain evidence="8">SMH2532-1</strain>
    </source>
</reference>
<dbReference type="PANTHER" id="PTHR23112:SF0">
    <property type="entry name" value="TRANSMEMBRANE PROTEIN 116"/>
    <property type="match status" value="1"/>
</dbReference>
<dbReference type="GO" id="GO:0007189">
    <property type="term" value="P:adenylate cyclase-activating G protein-coupled receptor signaling pathway"/>
    <property type="evidence" value="ECO:0007669"/>
    <property type="project" value="TreeGrafter"/>
</dbReference>
<feature type="compositionally biased region" description="Low complexity" evidence="5">
    <location>
        <begin position="350"/>
        <end position="361"/>
    </location>
</feature>
<dbReference type="Proteomes" id="UP001174936">
    <property type="component" value="Unassembled WGS sequence"/>
</dbReference>
<dbReference type="Pfam" id="PF05462">
    <property type="entry name" value="Dicty_CAR"/>
    <property type="match status" value="1"/>
</dbReference>
<keyword evidence="2 6" id="KW-0812">Transmembrane</keyword>
<dbReference type="EMBL" id="JAULSV010000006">
    <property type="protein sequence ID" value="KAK0641939.1"/>
    <property type="molecule type" value="Genomic_DNA"/>
</dbReference>
<dbReference type="PROSITE" id="PS50261">
    <property type="entry name" value="G_PROTEIN_RECEP_F2_4"/>
    <property type="match status" value="1"/>
</dbReference>
<evidence type="ECO:0000256" key="1">
    <source>
        <dbReference type="ARBA" id="ARBA00004141"/>
    </source>
</evidence>
<dbReference type="GO" id="GO:0004930">
    <property type="term" value="F:G protein-coupled receptor activity"/>
    <property type="evidence" value="ECO:0007669"/>
    <property type="project" value="TreeGrafter"/>
</dbReference>
<feature type="region of interest" description="Disordered" evidence="5">
    <location>
        <begin position="340"/>
        <end position="364"/>
    </location>
</feature>
<dbReference type="InterPro" id="IPR017981">
    <property type="entry name" value="GPCR_2-like_7TM"/>
</dbReference>
<feature type="domain" description="G-protein coupled receptors family 2 profile 2" evidence="7">
    <location>
        <begin position="13"/>
        <end position="317"/>
    </location>
</feature>
<dbReference type="Gene3D" id="1.20.1070.10">
    <property type="entry name" value="Rhodopsin 7-helix transmembrane proteins"/>
    <property type="match status" value="1"/>
</dbReference>
<keyword evidence="4 6" id="KW-0472">Membrane</keyword>
<evidence type="ECO:0000256" key="4">
    <source>
        <dbReference type="ARBA" id="ARBA00023136"/>
    </source>
</evidence>
<dbReference type="SUPFAM" id="SSF81321">
    <property type="entry name" value="Family A G protein-coupled receptor-like"/>
    <property type="match status" value="1"/>
</dbReference>